<reference evidence="2" key="1">
    <citation type="submission" date="2013-09" db="EMBL/GenBank/DDBJ databases">
        <title>Corchorus olitorius genome sequencing.</title>
        <authorList>
            <person name="Alam M."/>
            <person name="Haque M.S."/>
            <person name="Islam M.S."/>
            <person name="Emdad E.M."/>
            <person name="Islam M.M."/>
            <person name="Ahmed B."/>
            <person name="Halim A."/>
            <person name="Hossen Q.M.M."/>
            <person name="Hossain M.Z."/>
            <person name="Ahmed R."/>
            <person name="Khan M.M."/>
            <person name="Islam R."/>
            <person name="Rashid M.M."/>
            <person name="Khan S.A."/>
            <person name="Rahman M.S."/>
            <person name="Alam M."/>
            <person name="Yahiya A.S."/>
            <person name="Khan M.S."/>
            <person name="Azam M.S."/>
            <person name="Haque T."/>
            <person name="Lashkar M.Z.H."/>
            <person name="Akhand A.I."/>
            <person name="Morshed G."/>
            <person name="Roy S."/>
            <person name="Uddin K.S."/>
            <person name="Rabeya T."/>
            <person name="Hossain A.S."/>
            <person name="Chowdhury A."/>
            <person name="Snigdha A.R."/>
            <person name="Mortoza M.S."/>
            <person name="Matin S.A."/>
            <person name="Hoque S.M.E."/>
            <person name="Islam M.K."/>
            <person name="Roy D.K."/>
            <person name="Haider R."/>
            <person name="Moosa M.M."/>
            <person name="Elias S.M."/>
            <person name="Hasan A.M."/>
            <person name="Jahan S."/>
            <person name="Shafiuddin M."/>
            <person name="Mahmood N."/>
            <person name="Shommy N.S."/>
        </authorList>
    </citation>
    <scope>NUCLEOTIDE SEQUENCE [LARGE SCALE GENOMIC DNA]</scope>
    <source>
        <strain evidence="2">cv. O-4</strain>
    </source>
</reference>
<comment type="caution">
    <text evidence="1">The sequence shown here is derived from an EMBL/GenBank/DDBJ whole genome shotgun (WGS) entry which is preliminary data.</text>
</comment>
<protein>
    <submittedName>
        <fullName evidence="1">High affinity sulfate transporter (SulP) protein</fullName>
    </submittedName>
</protein>
<dbReference type="AlphaFoldDB" id="A0A1R3GAM9"/>
<dbReference type="EMBL" id="AWUE01023047">
    <property type="protein sequence ID" value="OMO55107.1"/>
    <property type="molecule type" value="Genomic_DNA"/>
</dbReference>
<organism evidence="1 2">
    <name type="scientific">Corchorus olitorius</name>
    <dbReference type="NCBI Taxonomy" id="93759"/>
    <lineage>
        <taxon>Eukaryota</taxon>
        <taxon>Viridiplantae</taxon>
        <taxon>Streptophyta</taxon>
        <taxon>Embryophyta</taxon>
        <taxon>Tracheophyta</taxon>
        <taxon>Spermatophyta</taxon>
        <taxon>Magnoliopsida</taxon>
        <taxon>eudicotyledons</taxon>
        <taxon>Gunneridae</taxon>
        <taxon>Pentapetalae</taxon>
        <taxon>rosids</taxon>
        <taxon>malvids</taxon>
        <taxon>Malvales</taxon>
        <taxon>Malvaceae</taxon>
        <taxon>Grewioideae</taxon>
        <taxon>Apeibeae</taxon>
        <taxon>Corchorus</taxon>
    </lineage>
</organism>
<keyword evidence="2" id="KW-1185">Reference proteome</keyword>
<proteinExistence type="predicted"/>
<name>A0A1R3GAM9_9ROSI</name>
<accession>A0A1R3GAM9</accession>
<dbReference type="Proteomes" id="UP000187203">
    <property type="component" value="Unassembled WGS sequence"/>
</dbReference>
<gene>
    <name evidence="1" type="ORF">COLO4_36197</name>
</gene>
<evidence type="ECO:0000313" key="2">
    <source>
        <dbReference type="Proteomes" id="UP000187203"/>
    </source>
</evidence>
<evidence type="ECO:0000313" key="1">
    <source>
        <dbReference type="EMBL" id="OMO55107.1"/>
    </source>
</evidence>
<sequence length="45" mass="4760">MVCYLDAIVEDDNGGDRHPTGLGGVRAVVRRLTLPVAGGCKVECF</sequence>